<dbReference type="Pfam" id="PF06792">
    <property type="entry name" value="UPF0261"/>
    <property type="match status" value="1"/>
</dbReference>
<proteinExistence type="predicted"/>
<dbReference type="PANTHER" id="PTHR31862">
    <property type="entry name" value="UPF0261 DOMAIN PROTEIN (AFU_ORTHOLOGUE AFUA_1G10120)"/>
    <property type="match status" value="1"/>
</dbReference>
<evidence type="ECO:0000259" key="1">
    <source>
        <dbReference type="Pfam" id="PF06792"/>
    </source>
</evidence>
<dbReference type="Gene3D" id="3.40.50.12020">
    <property type="entry name" value="Uncharacterised protein family UPF0261, NN domain"/>
    <property type="match status" value="1"/>
</dbReference>
<dbReference type="RefSeq" id="XP_018004971.1">
    <property type="nucleotide sequence ID" value="XM_018142759.1"/>
</dbReference>
<organism evidence="3 4">
    <name type="scientific">Cyphellophora attinorum</name>
    <dbReference type="NCBI Taxonomy" id="1664694"/>
    <lineage>
        <taxon>Eukaryota</taxon>
        <taxon>Fungi</taxon>
        <taxon>Dikarya</taxon>
        <taxon>Ascomycota</taxon>
        <taxon>Pezizomycotina</taxon>
        <taxon>Eurotiomycetes</taxon>
        <taxon>Chaetothyriomycetidae</taxon>
        <taxon>Chaetothyriales</taxon>
        <taxon>Cyphellophoraceae</taxon>
        <taxon>Cyphellophora</taxon>
    </lineage>
</organism>
<feature type="domain" description="UPF0261" evidence="1">
    <location>
        <begin position="4"/>
        <end position="180"/>
    </location>
</feature>
<dbReference type="EMBL" id="LFJN01000002">
    <property type="protein sequence ID" value="KPI45008.1"/>
    <property type="molecule type" value="Genomic_DNA"/>
</dbReference>
<feature type="domain" description="UPF0261" evidence="2">
    <location>
        <begin position="195"/>
        <end position="295"/>
    </location>
</feature>
<gene>
    <name evidence="3" type="ORF">AB675_2762</name>
</gene>
<dbReference type="CDD" id="cd15488">
    <property type="entry name" value="Tm-1-like"/>
    <property type="match status" value="1"/>
</dbReference>
<dbReference type="Pfam" id="PF23189">
    <property type="entry name" value="UPF0261_C"/>
    <property type="match status" value="1"/>
</dbReference>
<dbReference type="Proteomes" id="UP000038010">
    <property type="component" value="Unassembled WGS sequence"/>
</dbReference>
<dbReference type="GeneID" id="28734639"/>
<evidence type="ECO:0000313" key="4">
    <source>
        <dbReference type="Proteomes" id="UP000038010"/>
    </source>
</evidence>
<dbReference type="InterPro" id="IPR056778">
    <property type="entry name" value="UPF0261_C"/>
</dbReference>
<evidence type="ECO:0000259" key="2">
    <source>
        <dbReference type="Pfam" id="PF23189"/>
    </source>
</evidence>
<reference evidence="3 4" key="1">
    <citation type="submission" date="2015-06" db="EMBL/GenBank/DDBJ databases">
        <title>Draft genome of the ant-associated black yeast Phialophora attae CBS 131958.</title>
        <authorList>
            <person name="Moreno L.F."/>
            <person name="Stielow B.J."/>
            <person name="de Hoog S."/>
            <person name="Vicente V.A."/>
            <person name="Weiss V.A."/>
            <person name="de Vries M."/>
            <person name="Cruz L.M."/>
            <person name="Souza E.M."/>
        </authorList>
    </citation>
    <scope>NUCLEOTIDE SEQUENCE [LARGE SCALE GENOMIC DNA]</scope>
    <source>
        <strain evidence="3 4">CBS 131958</strain>
    </source>
</reference>
<comment type="caution">
    <text evidence="3">The sequence shown here is derived from an EMBL/GenBank/DDBJ whole genome shotgun (WGS) entry which is preliminary data.</text>
</comment>
<name>A0A0N0NRE6_9EURO</name>
<dbReference type="Gene3D" id="3.40.50.12030">
    <property type="entry name" value="Uncharacterised protein family UPF0261, NC domain"/>
    <property type="match status" value="1"/>
</dbReference>
<dbReference type="PANTHER" id="PTHR31862:SF1">
    <property type="entry name" value="UPF0261 DOMAIN PROTEIN (AFU_ORTHOLOGUE AFUA_1G10120)"/>
    <property type="match status" value="1"/>
</dbReference>
<protein>
    <submittedName>
        <fullName evidence="3">Uncharacterized protein</fullName>
    </submittedName>
</protein>
<dbReference type="InterPro" id="IPR044122">
    <property type="entry name" value="UPF0261_N"/>
</dbReference>
<dbReference type="OrthoDB" id="10264588at2759"/>
<sequence>MAKPTVLIVCTLDTKGEEALYLREQIHRNGGGATLILDASHTSQNVQRYREWSDEIIAPCLEHSQELSTLPRGKYVDKAIELCLPPVKDLVEKGQIHGIVSAAGSTGSSLACAIMRRACPIGFPKLMVSTMASGDIKPYIEESDITMMYSVVDIAGLNSILKRILGNAAAAIAAMTNAYAQSLTATSPGTESSRRVGISMFGVTTTAVEHIRKLLSSPPHQIETYVFHATGAGGRAMERLVDEGQLDAVIDLTTTEIADELFGGVLTAGPDRLEAAARKGVPYVVSVGGKSALNYPSIY</sequence>
<accession>A0A0N0NRE6</accession>
<dbReference type="STRING" id="1664694.A0A0N0NRE6"/>
<dbReference type="VEuPathDB" id="FungiDB:AB675_2762"/>
<keyword evidence="4" id="KW-1185">Reference proteome</keyword>
<dbReference type="InterPro" id="IPR051353">
    <property type="entry name" value="Tobamovirus_resist_UPF0261"/>
</dbReference>
<dbReference type="AlphaFoldDB" id="A0A0N0NRE6"/>
<evidence type="ECO:0000313" key="3">
    <source>
        <dbReference type="EMBL" id="KPI45008.1"/>
    </source>
</evidence>